<evidence type="ECO:0000313" key="3">
    <source>
        <dbReference type="Proteomes" id="UP000676885"/>
    </source>
</evidence>
<dbReference type="EMBL" id="CP076022">
    <property type="protein sequence ID" value="QWC10842.1"/>
    <property type="molecule type" value="Genomic_DNA"/>
</dbReference>
<reference evidence="2 3" key="1">
    <citation type="submission" date="2021-05" db="EMBL/GenBank/DDBJ databases">
        <title>Novel species in genus Arthrobacter.</title>
        <authorList>
            <person name="Zhang G."/>
        </authorList>
    </citation>
    <scope>NUCLEOTIDE SEQUENCE [LARGE SCALE GENOMIC DNA]</scope>
    <source>
        <strain evidence="3">zg-ZUI227</strain>
    </source>
</reference>
<dbReference type="Proteomes" id="UP000676885">
    <property type="component" value="Chromosome"/>
</dbReference>
<protein>
    <recommendedName>
        <fullName evidence="4">Lipoprotein</fullName>
    </recommendedName>
</protein>
<sequence>MRYRNTTLAAATLLVLSMSSCAGPPGNGGSSERASWSSYTTTDGALVFEYPADWTVQELPPAANDPAGGVSVQVNDAGGDAVARLDTGIIADLVCADPDEDVAYTEYDTEPMPELDSEQGTEQRFVYRSVAPSSPTRGDPIATYAVITEIGDRGECGLFDYFTFTKSSGGRFAGAYPAEEATEGQSYLDGAAAYENTAEFRDIKRMLVSLRDTR</sequence>
<evidence type="ECO:0000313" key="2">
    <source>
        <dbReference type="EMBL" id="QWC10842.1"/>
    </source>
</evidence>
<evidence type="ECO:0000256" key="1">
    <source>
        <dbReference type="SAM" id="SignalP"/>
    </source>
</evidence>
<feature type="signal peptide" evidence="1">
    <location>
        <begin position="1"/>
        <end position="22"/>
    </location>
</feature>
<proteinExistence type="predicted"/>
<dbReference type="KEGG" id="ajg:KKR91_04290"/>
<feature type="chain" id="PRO_5039182119" description="Lipoprotein" evidence="1">
    <location>
        <begin position="23"/>
        <end position="214"/>
    </location>
</feature>
<organism evidence="2 3">
    <name type="scientific">Arthrobacter jiangjiafuii</name>
    <dbReference type="NCBI Taxonomy" id="2817475"/>
    <lineage>
        <taxon>Bacteria</taxon>
        <taxon>Bacillati</taxon>
        <taxon>Actinomycetota</taxon>
        <taxon>Actinomycetes</taxon>
        <taxon>Micrococcales</taxon>
        <taxon>Micrococcaceae</taxon>
        <taxon>Arthrobacter</taxon>
    </lineage>
</organism>
<gene>
    <name evidence="2" type="ORF">KKR91_04290</name>
</gene>
<dbReference type="AlphaFoldDB" id="A0A975M6K4"/>
<evidence type="ECO:0008006" key="4">
    <source>
        <dbReference type="Google" id="ProtNLM"/>
    </source>
</evidence>
<dbReference type="PROSITE" id="PS51257">
    <property type="entry name" value="PROKAR_LIPOPROTEIN"/>
    <property type="match status" value="1"/>
</dbReference>
<accession>A0A975M6K4</accession>
<keyword evidence="3" id="KW-1185">Reference proteome</keyword>
<name>A0A975M6K4_9MICC</name>
<keyword evidence="1" id="KW-0732">Signal</keyword>
<dbReference type="RefSeq" id="WP_210230149.1">
    <property type="nucleotide sequence ID" value="NZ_CP076022.1"/>
</dbReference>